<keyword evidence="2" id="KW-1185">Reference proteome</keyword>
<gene>
    <name evidence="1" type="ORF">DFH08DRAFT_822627</name>
</gene>
<proteinExistence type="predicted"/>
<accession>A0AAD6Z8K8</accession>
<reference evidence="1" key="1">
    <citation type="submission" date="2023-03" db="EMBL/GenBank/DDBJ databases">
        <title>Massive genome expansion in bonnet fungi (Mycena s.s.) driven by repeated elements and novel gene families across ecological guilds.</title>
        <authorList>
            <consortium name="Lawrence Berkeley National Laboratory"/>
            <person name="Harder C.B."/>
            <person name="Miyauchi S."/>
            <person name="Viragh M."/>
            <person name="Kuo A."/>
            <person name="Thoen E."/>
            <person name="Andreopoulos B."/>
            <person name="Lu D."/>
            <person name="Skrede I."/>
            <person name="Drula E."/>
            <person name="Henrissat B."/>
            <person name="Morin E."/>
            <person name="Kohler A."/>
            <person name="Barry K."/>
            <person name="LaButti K."/>
            <person name="Morin E."/>
            <person name="Salamov A."/>
            <person name="Lipzen A."/>
            <person name="Mereny Z."/>
            <person name="Hegedus B."/>
            <person name="Baldrian P."/>
            <person name="Stursova M."/>
            <person name="Weitz H."/>
            <person name="Taylor A."/>
            <person name="Grigoriev I.V."/>
            <person name="Nagy L.G."/>
            <person name="Martin F."/>
            <person name="Kauserud H."/>
        </authorList>
    </citation>
    <scope>NUCLEOTIDE SEQUENCE</scope>
    <source>
        <strain evidence="1">CBHHK002</strain>
    </source>
</reference>
<dbReference type="Proteomes" id="UP001218218">
    <property type="component" value="Unassembled WGS sequence"/>
</dbReference>
<evidence type="ECO:0000313" key="2">
    <source>
        <dbReference type="Proteomes" id="UP001218218"/>
    </source>
</evidence>
<protein>
    <submittedName>
        <fullName evidence="1">Uncharacterized protein</fullName>
    </submittedName>
</protein>
<organism evidence="1 2">
    <name type="scientific">Mycena albidolilacea</name>
    <dbReference type="NCBI Taxonomy" id="1033008"/>
    <lineage>
        <taxon>Eukaryota</taxon>
        <taxon>Fungi</taxon>
        <taxon>Dikarya</taxon>
        <taxon>Basidiomycota</taxon>
        <taxon>Agaricomycotina</taxon>
        <taxon>Agaricomycetes</taxon>
        <taxon>Agaricomycetidae</taxon>
        <taxon>Agaricales</taxon>
        <taxon>Marasmiineae</taxon>
        <taxon>Mycenaceae</taxon>
        <taxon>Mycena</taxon>
    </lineage>
</organism>
<name>A0AAD6Z8K8_9AGAR</name>
<dbReference type="EMBL" id="JARIHO010000075">
    <property type="protein sequence ID" value="KAJ7311514.1"/>
    <property type="molecule type" value="Genomic_DNA"/>
</dbReference>
<comment type="caution">
    <text evidence="1">The sequence shown here is derived from an EMBL/GenBank/DDBJ whole genome shotgun (WGS) entry which is preliminary data.</text>
</comment>
<sequence length="246" mass="27064">MGTLRADGVCWGNEMHREVALGGGMQQRGIVTCCAHMSPLRHNATTRSSATASALLPRFAFVSSLAPPPLSNCQRLPIQTSCRNLRVAQPAGLNHPNPDFMSEFEGGTTRRPRPSAVHRACHNPSPLLALLPELVVLGDLHSLSLFYDLVLDHNGIRYPDVSSMYPLLLPKDRAEEERHKLSQGMHILVYIEWNTPTGWPRPSPPDGVLLVLAGWTNTSMFGLPITFAVQDSSSEMSHLSFVELQL</sequence>
<evidence type="ECO:0000313" key="1">
    <source>
        <dbReference type="EMBL" id="KAJ7311514.1"/>
    </source>
</evidence>
<dbReference type="AlphaFoldDB" id="A0AAD6Z8K8"/>